<dbReference type="RefSeq" id="WP_205120001.1">
    <property type="nucleotide sequence ID" value="NZ_JAFBCM010000001.1"/>
</dbReference>
<keyword evidence="3" id="KW-1185">Reference proteome</keyword>
<reference evidence="3" key="1">
    <citation type="journal article" date="2019" name="Int. J. Syst. Evol. Microbiol.">
        <title>The Global Catalogue of Microorganisms (GCM) 10K type strain sequencing project: providing services to taxonomists for standard genome sequencing and annotation.</title>
        <authorList>
            <consortium name="The Broad Institute Genomics Platform"/>
            <consortium name="The Broad Institute Genome Sequencing Center for Infectious Disease"/>
            <person name="Wu L."/>
            <person name="Ma J."/>
        </authorList>
    </citation>
    <scope>NUCLEOTIDE SEQUENCE [LARGE SCALE GENOMIC DNA]</scope>
    <source>
        <strain evidence="3">CGMCC 4.7241</strain>
    </source>
</reference>
<dbReference type="Pfam" id="PF01872">
    <property type="entry name" value="RibD_C"/>
    <property type="match status" value="1"/>
</dbReference>
<dbReference type="Gene3D" id="3.40.430.10">
    <property type="entry name" value="Dihydrofolate Reductase, subunit A"/>
    <property type="match status" value="1"/>
</dbReference>
<dbReference type="EMBL" id="JBHRZH010000004">
    <property type="protein sequence ID" value="MFC3760193.1"/>
    <property type="molecule type" value="Genomic_DNA"/>
</dbReference>
<dbReference type="InterPro" id="IPR002734">
    <property type="entry name" value="RibDG_C"/>
</dbReference>
<proteinExistence type="predicted"/>
<name>A0ABV7Y7T0_9ACTN</name>
<dbReference type="InterPro" id="IPR050765">
    <property type="entry name" value="Riboflavin_Biosynth_HTPR"/>
</dbReference>
<comment type="caution">
    <text evidence="2">The sequence shown here is derived from an EMBL/GenBank/DDBJ whole genome shotgun (WGS) entry which is preliminary data.</text>
</comment>
<evidence type="ECO:0000313" key="3">
    <source>
        <dbReference type="Proteomes" id="UP001595699"/>
    </source>
</evidence>
<dbReference type="PANTHER" id="PTHR38011:SF11">
    <property type="entry name" value="2,5-DIAMINO-6-RIBOSYLAMINO-4(3H)-PYRIMIDINONE 5'-PHOSPHATE REDUCTASE"/>
    <property type="match status" value="1"/>
</dbReference>
<dbReference type="Proteomes" id="UP001595699">
    <property type="component" value="Unassembled WGS sequence"/>
</dbReference>
<gene>
    <name evidence="2" type="ORF">ACFOUW_05045</name>
</gene>
<sequence length="190" mass="20492">MRKLCYLVAASIDGFIAALDGSIDLFPMDEEYVGMLASRYPETLPTHVRAMLGAEVENRVFDTAVMGRTTYEQGVKAGLTNPYAHLRTYVVSSSLTETADEAVQLISSDVLERVAELKEQPGLSIWLCGGPQLAATLYPVLDELIVKVNPIVLGSGIPLFGADVTPGPLRLKESSTVAAGVTVQHYEVLH</sequence>
<accession>A0ABV7Y7T0</accession>
<dbReference type="InterPro" id="IPR024072">
    <property type="entry name" value="DHFR-like_dom_sf"/>
</dbReference>
<dbReference type="PANTHER" id="PTHR38011">
    <property type="entry name" value="DIHYDROFOLATE REDUCTASE FAMILY PROTEIN (AFU_ORTHOLOGUE AFUA_8G06820)"/>
    <property type="match status" value="1"/>
</dbReference>
<dbReference type="SUPFAM" id="SSF53597">
    <property type="entry name" value="Dihydrofolate reductase-like"/>
    <property type="match status" value="1"/>
</dbReference>
<feature type="domain" description="Bacterial bifunctional deaminase-reductase C-terminal" evidence="1">
    <location>
        <begin position="3"/>
        <end position="182"/>
    </location>
</feature>
<evidence type="ECO:0000259" key="1">
    <source>
        <dbReference type="Pfam" id="PF01872"/>
    </source>
</evidence>
<evidence type="ECO:0000313" key="2">
    <source>
        <dbReference type="EMBL" id="MFC3760193.1"/>
    </source>
</evidence>
<protein>
    <submittedName>
        <fullName evidence="2">Dihydrofolate reductase family protein</fullName>
    </submittedName>
</protein>
<organism evidence="2 3">
    <name type="scientific">Tenggerimyces flavus</name>
    <dbReference type="NCBI Taxonomy" id="1708749"/>
    <lineage>
        <taxon>Bacteria</taxon>
        <taxon>Bacillati</taxon>
        <taxon>Actinomycetota</taxon>
        <taxon>Actinomycetes</taxon>
        <taxon>Propionibacteriales</taxon>
        <taxon>Nocardioidaceae</taxon>
        <taxon>Tenggerimyces</taxon>
    </lineage>
</organism>